<dbReference type="InParanoid" id="H3GPT2"/>
<dbReference type="Proteomes" id="UP000005238">
    <property type="component" value="Unassembled WGS sequence"/>
</dbReference>
<name>H3GPT2_PHYRM</name>
<dbReference type="PANTHER" id="PTHR43162:SF1">
    <property type="entry name" value="PRESTALK A DIFFERENTIATION PROTEIN A"/>
    <property type="match status" value="1"/>
</dbReference>
<dbReference type="InterPro" id="IPR016040">
    <property type="entry name" value="NAD(P)-bd_dom"/>
</dbReference>
<feature type="domain" description="NAD(P)-binding" evidence="1">
    <location>
        <begin position="11"/>
        <end position="112"/>
    </location>
</feature>
<reference evidence="2" key="2">
    <citation type="submission" date="2015-06" db="UniProtKB">
        <authorList>
            <consortium name="EnsemblProtists"/>
        </authorList>
    </citation>
    <scope>IDENTIFICATION</scope>
    <source>
        <strain evidence="2">Pr102</strain>
    </source>
</reference>
<organism evidence="2 3">
    <name type="scientific">Phytophthora ramorum</name>
    <name type="common">Sudden oak death agent</name>
    <dbReference type="NCBI Taxonomy" id="164328"/>
    <lineage>
        <taxon>Eukaryota</taxon>
        <taxon>Sar</taxon>
        <taxon>Stramenopiles</taxon>
        <taxon>Oomycota</taxon>
        <taxon>Peronosporomycetes</taxon>
        <taxon>Peronosporales</taxon>
        <taxon>Peronosporaceae</taxon>
        <taxon>Phytophthora</taxon>
    </lineage>
</organism>
<dbReference type="HOGENOM" id="CLU_150345_0_0_1"/>
<keyword evidence="3" id="KW-1185">Reference proteome</keyword>
<dbReference type="SUPFAM" id="SSF51735">
    <property type="entry name" value="NAD(P)-binding Rossmann-fold domains"/>
    <property type="match status" value="1"/>
</dbReference>
<dbReference type="EnsemblProtists" id="Phyra78744">
    <property type="protein sequence ID" value="Phyra78744"/>
    <property type="gene ID" value="Phyra78744"/>
</dbReference>
<dbReference type="PANTHER" id="PTHR43162">
    <property type="match status" value="1"/>
</dbReference>
<dbReference type="STRING" id="164328.H3GPT2"/>
<dbReference type="eggNOG" id="ENOG502RYAX">
    <property type="taxonomic scope" value="Eukaryota"/>
</dbReference>
<protein>
    <recommendedName>
        <fullName evidence="1">NAD(P)-binding domain-containing protein</fullName>
    </recommendedName>
</protein>
<evidence type="ECO:0000313" key="2">
    <source>
        <dbReference type="EnsemblProtists" id="Phyra78744"/>
    </source>
</evidence>
<accession>H3GPT2</accession>
<dbReference type="InterPro" id="IPR036291">
    <property type="entry name" value="NAD(P)-bd_dom_sf"/>
</dbReference>
<reference evidence="3" key="1">
    <citation type="journal article" date="2006" name="Science">
        <title>Phytophthora genome sequences uncover evolutionary origins and mechanisms of pathogenesis.</title>
        <authorList>
            <person name="Tyler B.M."/>
            <person name="Tripathy S."/>
            <person name="Zhang X."/>
            <person name="Dehal P."/>
            <person name="Jiang R.H."/>
            <person name="Aerts A."/>
            <person name="Arredondo F.D."/>
            <person name="Baxter L."/>
            <person name="Bensasson D."/>
            <person name="Beynon J.L."/>
            <person name="Chapman J."/>
            <person name="Damasceno C.M."/>
            <person name="Dorrance A.E."/>
            <person name="Dou D."/>
            <person name="Dickerman A.W."/>
            <person name="Dubchak I.L."/>
            <person name="Garbelotto M."/>
            <person name="Gijzen M."/>
            <person name="Gordon S.G."/>
            <person name="Govers F."/>
            <person name="Grunwald N.J."/>
            <person name="Huang W."/>
            <person name="Ivors K.L."/>
            <person name="Jones R.W."/>
            <person name="Kamoun S."/>
            <person name="Krampis K."/>
            <person name="Lamour K.H."/>
            <person name="Lee M.K."/>
            <person name="McDonald W.H."/>
            <person name="Medina M."/>
            <person name="Meijer H.J."/>
            <person name="Nordberg E.K."/>
            <person name="Maclean D.J."/>
            <person name="Ospina-Giraldo M.D."/>
            <person name="Morris P.F."/>
            <person name="Phuntumart V."/>
            <person name="Putnam N.H."/>
            <person name="Rash S."/>
            <person name="Rose J.K."/>
            <person name="Sakihama Y."/>
            <person name="Salamov A.A."/>
            <person name="Savidor A."/>
            <person name="Scheuring C.F."/>
            <person name="Smith B.M."/>
            <person name="Sobral B.W."/>
            <person name="Terry A."/>
            <person name="Torto-Alalibo T.A."/>
            <person name="Win J."/>
            <person name="Xu Z."/>
            <person name="Zhang H."/>
            <person name="Grigoriev I.V."/>
            <person name="Rokhsar D.S."/>
            <person name="Boore J.L."/>
        </authorList>
    </citation>
    <scope>NUCLEOTIDE SEQUENCE [LARGE SCALE GENOMIC DNA]</scope>
    <source>
        <strain evidence="3">Pr102</strain>
    </source>
</reference>
<proteinExistence type="predicted"/>
<dbReference type="Gene3D" id="3.40.50.720">
    <property type="entry name" value="NAD(P)-binding Rossmann-like Domain"/>
    <property type="match status" value="1"/>
</dbReference>
<sequence>MVKYVLTGVGGNIGGHAADFAVEIKKPEDVLVLTSSDVSKISPERVANWKAKGAIVENADYLDVDSLKKVFEGAEAVAFISTWLFGDGRRGQMKNCIKAAKETGVKRPVLAS</sequence>
<dbReference type="Pfam" id="PF13460">
    <property type="entry name" value="NAD_binding_10"/>
    <property type="match status" value="1"/>
</dbReference>
<dbReference type="VEuPathDB" id="FungiDB:KRP22_1969"/>
<dbReference type="InterPro" id="IPR051604">
    <property type="entry name" value="Ergot_Alk_Oxidoreductase"/>
</dbReference>
<dbReference type="AlphaFoldDB" id="H3GPT2"/>
<dbReference type="EMBL" id="DS566031">
    <property type="status" value="NOT_ANNOTATED_CDS"/>
    <property type="molecule type" value="Genomic_DNA"/>
</dbReference>
<dbReference type="VEuPathDB" id="FungiDB:KRP23_15199"/>
<evidence type="ECO:0000259" key="1">
    <source>
        <dbReference type="Pfam" id="PF13460"/>
    </source>
</evidence>
<evidence type="ECO:0000313" key="3">
    <source>
        <dbReference type="Proteomes" id="UP000005238"/>
    </source>
</evidence>